<name>A0A7S0I0C3_9CRYP</name>
<gene>
    <name evidence="1" type="ORF">HPHI1048_LOCUS23025</name>
</gene>
<protein>
    <submittedName>
        <fullName evidence="1">Uncharacterized protein</fullName>
    </submittedName>
</protein>
<evidence type="ECO:0000313" key="1">
    <source>
        <dbReference type="EMBL" id="CAD8507241.1"/>
    </source>
</evidence>
<sequence>MLSDQAEPASKILSVKTAPISGQTVLKPQLAPQYRKTQDLSMIARRMPRSKLGKAGIDVDHWPWQQAARTGERRDEDSVVGDLMHAFQDVPHSNPLLNKQALAALKKSHAEQMHRHSIGAKGNHVQQLQGEVSAGDSAAWGLHTPWNGHNDRCSEDTPNCNKLASQAASTPAKGVNVYDWPWEKGVGAKARKASFLLSQDASMLQQLSRSGVSGANVEEKLSQSLQAGSFELEKLATLQRLADAGNSTNSTVSQPRLSVFNKWYWTPDKTEYLEKQHGIAVDQWPWEACKGIDCKPGAIFAKGTRAWERKVAQKLRADSQDMSKLANADAQLGLFHTQSLNQTESNPVTCASDVPGCKKLGELGVQINHWPWQEARAKRQWEERLAGNLLAEATALNRQYEAMKMARARYAAMMQERKAYGTRRWAPSFPPFSVREQ</sequence>
<dbReference type="EMBL" id="HBEO01034050">
    <property type="protein sequence ID" value="CAD8507241.1"/>
    <property type="molecule type" value="Transcribed_RNA"/>
</dbReference>
<reference evidence="1" key="1">
    <citation type="submission" date="2021-01" db="EMBL/GenBank/DDBJ databases">
        <authorList>
            <person name="Corre E."/>
            <person name="Pelletier E."/>
            <person name="Niang G."/>
            <person name="Scheremetjew M."/>
            <person name="Finn R."/>
            <person name="Kale V."/>
            <person name="Holt S."/>
            <person name="Cochrane G."/>
            <person name="Meng A."/>
            <person name="Brown T."/>
            <person name="Cohen L."/>
        </authorList>
    </citation>
    <scope>NUCLEOTIDE SEQUENCE</scope>
    <source>
        <strain evidence="1">CCMP325</strain>
    </source>
</reference>
<proteinExistence type="predicted"/>
<organism evidence="1">
    <name type="scientific">Hanusia phi</name>
    <dbReference type="NCBI Taxonomy" id="3032"/>
    <lineage>
        <taxon>Eukaryota</taxon>
        <taxon>Cryptophyceae</taxon>
        <taxon>Pyrenomonadales</taxon>
        <taxon>Geminigeraceae</taxon>
        <taxon>Hanusia</taxon>
    </lineage>
</organism>
<dbReference type="AlphaFoldDB" id="A0A7S0I0C3"/>
<accession>A0A7S0I0C3</accession>